<proteinExistence type="predicted"/>
<dbReference type="SUPFAM" id="SSF46785">
    <property type="entry name" value="Winged helix' DNA-binding domain"/>
    <property type="match status" value="1"/>
</dbReference>
<evidence type="ECO:0000313" key="2">
    <source>
        <dbReference type="EMBL" id="MFC0606017.1"/>
    </source>
</evidence>
<evidence type="ECO:0000259" key="1">
    <source>
        <dbReference type="PROSITE" id="PS50995"/>
    </source>
</evidence>
<dbReference type="InterPro" id="IPR039422">
    <property type="entry name" value="MarR/SlyA-like"/>
</dbReference>
<name>A0ABV6QCS6_9FLAO</name>
<dbReference type="PANTHER" id="PTHR33164">
    <property type="entry name" value="TRANSCRIPTIONAL REGULATOR, MARR FAMILY"/>
    <property type="match status" value="1"/>
</dbReference>
<dbReference type="SMART" id="SM00347">
    <property type="entry name" value="HTH_MARR"/>
    <property type="match status" value="1"/>
</dbReference>
<sequence length="151" mass="17656">MKDLEERLKTNAKIPLHKAAMLNIYFSHNCIKDKYLNGLKPFDLSLEQFNVLRILRGQKGNPINLQDIQERMVSKMSNTTRLVDKLIKKKFVKRTICKTNRRKVEILITDLGLETLKKVDPIVDSTERNVTKNLTQDELIQLNKLLIKLRN</sequence>
<dbReference type="Proteomes" id="UP001589832">
    <property type="component" value="Unassembled WGS sequence"/>
</dbReference>
<gene>
    <name evidence="2" type="ORF">ACFFGA_15780</name>
</gene>
<reference evidence="2 3" key="1">
    <citation type="submission" date="2024-09" db="EMBL/GenBank/DDBJ databases">
        <authorList>
            <person name="Sun Q."/>
            <person name="Mori K."/>
        </authorList>
    </citation>
    <scope>NUCLEOTIDE SEQUENCE [LARGE SCALE GENOMIC DNA]</scope>
    <source>
        <strain evidence="2 3">NCAIM B.02481</strain>
    </source>
</reference>
<dbReference type="RefSeq" id="WP_386065545.1">
    <property type="nucleotide sequence ID" value="NZ_JBHLTQ010000019.1"/>
</dbReference>
<dbReference type="Pfam" id="PF01047">
    <property type="entry name" value="MarR"/>
    <property type="match status" value="1"/>
</dbReference>
<organism evidence="2 3">
    <name type="scientific">Winogradskyella pulchriflava</name>
    <dbReference type="NCBI Taxonomy" id="1110688"/>
    <lineage>
        <taxon>Bacteria</taxon>
        <taxon>Pseudomonadati</taxon>
        <taxon>Bacteroidota</taxon>
        <taxon>Flavobacteriia</taxon>
        <taxon>Flavobacteriales</taxon>
        <taxon>Flavobacteriaceae</taxon>
        <taxon>Winogradskyella</taxon>
    </lineage>
</organism>
<dbReference type="PRINTS" id="PR00598">
    <property type="entry name" value="HTHMARR"/>
</dbReference>
<dbReference type="PROSITE" id="PS50995">
    <property type="entry name" value="HTH_MARR_2"/>
    <property type="match status" value="1"/>
</dbReference>
<dbReference type="InterPro" id="IPR000835">
    <property type="entry name" value="HTH_MarR-typ"/>
</dbReference>
<protein>
    <submittedName>
        <fullName evidence="2">MarR family winged helix-turn-helix transcriptional regulator</fullName>
    </submittedName>
</protein>
<dbReference type="InterPro" id="IPR036390">
    <property type="entry name" value="WH_DNA-bd_sf"/>
</dbReference>
<dbReference type="EMBL" id="JBHLTQ010000019">
    <property type="protein sequence ID" value="MFC0606017.1"/>
    <property type="molecule type" value="Genomic_DNA"/>
</dbReference>
<comment type="caution">
    <text evidence="2">The sequence shown here is derived from an EMBL/GenBank/DDBJ whole genome shotgun (WGS) entry which is preliminary data.</text>
</comment>
<dbReference type="InterPro" id="IPR036388">
    <property type="entry name" value="WH-like_DNA-bd_sf"/>
</dbReference>
<keyword evidence="3" id="KW-1185">Reference proteome</keyword>
<feature type="domain" description="HTH marR-type" evidence="1">
    <location>
        <begin position="1"/>
        <end position="151"/>
    </location>
</feature>
<dbReference type="Gene3D" id="1.10.10.10">
    <property type="entry name" value="Winged helix-like DNA-binding domain superfamily/Winged helix DNA-binding domain"/>
    <property type="match status" value="1"/>
</dbReference>
<accession>A0ABV6QCS6</accession>
<dbReference type="PANTHER" id="PTHR33164:SF43">
    <property type="entry name" value="HTH-TYPE TRANSCRIPTIONAL REPRESSOR YETL"/>
    <property type="match status" value="1"/>
</dbReference>
<evidence type="ECO:0000313" key="3">
    <source>
        <dbReference type="Proteomes" id="UP001589832"/>
    </source>
</evidence>